<proteinExistence type="predicted"/>
<dbReference type="STRING" id="472759.Nhal_2096"/>
<dbReference type="InterPro" id="IPR007434">
    <property type="entry name" value="FemAB-like"/>
</dbReference>
<dbReference type="RefSeq" id="WP_013033062.1">
    <property type="nucleotide sequence ID" value="NC_013960.1"/>
</dbReference>
<name>D5C4L3_NITHN</name>
<dbReference type="AlphaFoldDB" id="D5C4L3"/>
<organism evidence="1 2">
    <name type="scientific">Nitrosococcus halophilus (strain Nc4)</name>
    <dbReference type="NCBI Taxonomy" id="472759"/>
    <lineage>
        <taxon>Bacteria</taxon>
        <taxon>Pseudomonadati</taxon>
        <taxon>Pseudomonadota</taxon>
        <taxon>Gammaproteobacteria</taxon>
        <taxon>Chromatiales</taxon>
        <taxon>Chromatiaceae</taxon>
        <taxon>Nitrosococcus</taxon>
    </lineage>
</organism>
<protein>
    <recommendedName>
        <fullName evidence="3">N-acetyltransferase</fullName>
    </recommendedName>
</protein>
<evidence type="ECO:0008006" key="3">
    <source>
        <dbReference type="Google" id="ProtNLM"/>
    </source>
</evidence>
<dbReference type="PANTHER" id="PTHR47017">
    <property type="entry name" value="ACYL-COA"/>
    <property type="match status" value="1"/>
</dbReference>
<dbReference type="HOGENOM" id="CLU_036032_1_1_6"/>
<dbReference type="Pfam" id="PF04339">
    <property type="entry name" value="FemAB_like"/>
    <property type="match status" value="1"/>
</dbReference>
<dbReference type="SUPFAM" id="SSF55729">
    <property type="entry name" value="Acyl-CoA N-acyltransferases (Nat)"/>
    <property type="match status" value="1"/>
</dbReference>
<evidence type="ECO:0000313" key="1">
    <source>
        <dbReference type="EMBL" id="ADE15197.1"/>
    </source>
</evidence>
<dbReference type="OrthoDB" id="9776898at2"/>
<dbReference type="eggNOG" id="COG3146">
    <property type="taxonomic scope" value="Bacteria"/>
</dbReference>
<sequence length="376" mass="43414">MRFKVTESIEVLGSRQWNALKGTDNPFLCYEFLSALERHGCIGAHVGWLPRYLLAEDEQGNLLGAVPLYLKYNSFGEFVFDWSWAEAWERAGGRYYPKLVAAVPFSPVTGSRLLLRPDVDETVVHGLIQMAMTLAKEWGVSSLHWLFPHQREMEWLGSCGLLLRQGYQFHWRNRGYRDFEEFLAALSSKRRKEVRRERRQAQKQGVDIKVIHGNETTDLEWHAMYQFYQATFNAKGNYPVLTLPFFKSLGQTMGQAVILALATRGNQPIAGALYLRSQDTLYGRYWGCHEHLAGMHFELCYYRGLEYCIEHRLQCFEPGAQGEHKISRGFLPTATWSAHWLSDSGFRGAVADFLAQERRMIRNAMVELGEHSPYRQ</sequence>
<dbReference type="InterPro" id="IPR016181">
    <property type="entry name" value="Acyl_CoA_acyltransferase"/>
</dbReference>
<accession>D5C4L3</accession>
<dbReference type="EMBL" id="CP001798">
    <property type="protein sequence ID" value="ADE15197.1"/>
    <property type="molecule type" value="Genomic_DNA"/>
</dbReference>
<reference evidence="2" key="1">
    <citation type="submission" date="2010-04" db="EMBL/GenBank/DDBJ databases">
        <title>Complete genome sequence of Nitrosococcus halophilus Nc4, a salt-adapted, aerobic obligate ammonia-oxidizing sulfur purple bacterium.</title>
        <authorList>
            <consortium name="US DOE Joint Genome Institute"/>
            <person name="Campbell M.A."/>
            <person name="Malfatti S.A."/>
            <person name="Chain P.S.G."/>
            <person name="Heidelberg J.F."/>
            <person name="Ward B.B."/>
            <person name="Klotz M.G."/>
        </authorList>
    </citation>
    <scope>NUCLEOTIDE SEQUENCE [LARGE SCALE GENOMIC DNA]</scope>
    <source>
        <strain evidence="2">Nc4</strain>
    </source>
</reference>
<dbReference type="Proteomes" id="UP000001844">
    <property type="component" value="Chromosome"/>
</dbReference>
<dbReference type="PANTHER" id="PTHR47017:SF1">
    <property type="entry name" value="ACYL-COA"/>
    <property type="match status" value="1"/>
</dbReference>
<dbReference type="Gene3D" id="3.40.630.30">
    <property type="match status" value="1"/>
</dbReference>
<evidence type="ECO:0000313" key="2">
    <source>
        <dbReference type="Proteomes" id="UP000001844"/>
    </source>
</evidence>
<dbReference type="KEGG" id="nhl:Nhal_2096"/>
<keyword evidence="2" id="KW-1185">Reference proteome</keyword>
<gene>
    <name evidence="1" type="ordered locus">Nhal_2096</name>
</gene>